<evidence type="ECO:0000313" key="1">
    <source>
        <dbReference type="EMBL" id="PYE49468.1"/>
    </source>
</evidence>
<dbReference type="OrthoDB" id="71675at2"/>
<accession>A0A318RZU9</accession>
<evidence type="ECO:0000313" key="2">
    <source>
        <dbReference type="Proteomes" id="UP000248326"/>
    </source>
</evidence>
<dbReference type="Proteomes" id="UP000248326">
    <property type="component" value="Unassembled WGS sequence"/>
</dbReference>
<gene>
    <name evidence="1" type="ORF">DES52_12214</name>
</gene>
<proteinExistence type="predicted"/>
<dbReference type="EMBL" id="QJSX01000022">
    <property type="protein sequence ID" value="PYE49468.1"/>
    <property type="molecule type" value="Genomic_DNA"/>
</dbReference>
<name>A0A318RZU9_9DEIO</name>
<dbReference type="AlphaFoldDB" id="A0A318RZU9"/>
<protein>
    <submittedName>
        <fullName evidence="1">Uncharacterized protein</fullName>
    </submittedName>
</protein>
<reference evidence="1 2" key="1">
    <citation type="submission" date="2018-06" db="EMBL/GenBank/DDBJ databases">
        <title>Genomic Encyclopedia of Type Strains, Phase IV (KMG-IV): sequencing the most valuable type-strain genomes for metagenomic binning, comparative biology and taxonomic classification.</title>
        <authorList>
            <person name="Goeker M."/>
        </authorList>
    </citation>
    <scope>NUCLEOTIDE SEQUENCE [LARGE SCALE GENOMIC DNA]</scope>
    <source>
        <strain evidence="1 2">DSM 18048</strain>
    </source>
</reference>
<keyword evidence="2" id="KW-1185">Reference proteome</keyword>
<comment type="caution">
    <text evidence="1">The sequence shown here is derived from an EMBL/GenBank/DDBJ whole genome shotgun (WGS) entry which is preliminary data.</text>
</comment>
<sequence length="267" mass="30019">MKVPPKVREVFEALLEIALRVVEGRAYRVRPDTVCFHGVQELLAAHLRIGRTTLWRYLGKLKTLGVIDKCQHKGTSRGVTRNTGTLFKVATRSNLRVKLLAEELRYAYRDLDADREVGRTAFAFLKQSEKHSVSRVKIQDLAGWALGKNIVQPAVLVPDRSMSASEVVDALPQLLYTPPAKRVQLIGSMASVLSVALRDQHSRGFYILVLEKAVKAEFQGLRMLSRVQCVLRLLVVAARQDEWRDLKRPGAMVVRKLGADLDILRAC</sequence>
<organism evidence="1 2">
    <name type="scientific">Deinococcus yavapaiensis KR-236</name>
    <dbReference type="NCBI Taxonomy" id="694435"/>
    <lineage>
        <taxon>Bacteria</taxon>
        <taxon>Thermotogati</taxon>
        <taxon>Deinococcota</taxon>
        <taxon>Deinococci</taxon>
        <taxon>Deinococcales</taxon>
        <taxon>Deinococcaceae</taxon>
        <taxon>Deinococcus</taxon>
    </lineage>
</organism>